<feature type="compositionally biased region" description="Low complexity" evidence="1">
    <location>
        <begin position="28"/>
        <end position="39"/>
    </location>
</feature>
<organism evidence="2 3">
    <name type="scientific">Blastococcus brunescens</name>
    <dbReference type="NCBI Taxonomy" id="1564165"/>
    <lineage>
        <taxon>Bacteria</taxon>
        <taxon>Bacillati</taxon>
        <taxon>Actinomycetota</taxon>
        <taxon>Actinomycetes</taxon>
        <taxon>Geodermatophilales</taxon>
        <taxon>Geodermatophilaceae</taxon>
        <taxon>Blastococcus</taxon>
    </lineage>
</organism>
<name>A0ABZ1AZ01_9ACTN</name>
<dbReference type="InterPro" id="IPR011009">
    <property type="entry name" value="Kinase-like_dom_sf"/>
</dbReference>
<sequence>MSTPPPAPLRTPGSAAPSPPADWPPPRWRWSTTPRRVSGVGRGRRRARGAAYVVNEWIDGETLAERLTRGPMPDREVRTVLRRLAEGVAEAHRVGLAVGGLTPDNVVLRPNGLVGLGPSRPPPAPSTATSPRWGRCSRRA</sequence>
<reference evidence="2 3" key="1">
    <citation type="submission" date="2023-12" db="EMBL/GenBank/DDBJ databases">
        <title>Blastococcus brunescens sp. nov., an actonobacterium isolated from sandstone collected in sahara desert.</title>
        <authorList>
            <person name="Gtari M."/>
            <person name="Ghodhbane F."/>
        </authorList>
    </citation>
    <scope>NUCLEOTIDE SEQUENCE [LARGE SCALE GENOMIC DNA]</scope>
    <source>
        <strain evidence="2 3">BMG 8361</strain>
    </source>
</reference>
<dbReference type="EMBL" id="CP141261">
    <property type="protein sequence ID" value="WRL63791.1"/>
    <property type="molecule type" value="Genomic_DNA"/>
</dbReference>
<evidence type="ECO:0000256" key="1">
    <source>
        <dbReference type="SAM" id="MobiDB-lite"/>
    </source>
</evidence>
<dbReference type="RefSeq" id="WP_324275123.1">
    <property type="nucleotide sequence ID" value="NZ_CP141261.1"/>
</dbReference>
<feature type="region of interest" description="Disordered" evidence="1">
    <location>
        <begin position="1"/>
        <end position="45"/>
    </location>
</feature>
<proteinExistence type="predicted"/>
<keyword evidence="3" id="KW-1185">Reference proteome</keyword>
<evidence type="ECO:0000313" key="2">
    <source>
        <dbReference type="EMBL" id="WRL63791.1"/>
    </source>
</evidence>
<evidence type="ECO:0000313" key="3">
    <source>
        <dbReference type="Proteomes" id="UP001324287"/>
    </source>
</evidence>
<feature type="region of interest" description="Disordered" evidence="1">
    <location>
        <begin position="114"/>
        <end position="140"/>
    </location>
</feature>
<protein>
    <recommendedName>
        <fullName evidence="4">Protein kinase domain-containing protein</fullName>
    </recommendedName>
</protein>
<gene>
    <name evidence="2" type="ORF">U6N30_29845</name>
</gene>
<evidence type="ECO:0008006" key="4">
    <source>
        <dbReference type="Google" id="ProtNLM"/>
    </source>
</evidence>
<dbReference type="Gene3D" id="1.10.510.10">
    <property type="entry name" value="Transferase(Phosphotransferase) domain 1"/>
    <property type="match status" value="1"/>
</dbReference>
<dbReference type="Proteomes" id="UP001324287">
    <property type="component" value="Chromosome"/>
</dbReference>
<accession>A0ABZ1AZ01</accession>
<dbReference type="SUPFAM" id="SSF56112">
    <property type="entry name" value="Protein kinase-like (PK-like)"/>
    <property type="match status" value="1"/>
</dbReference>
<feature type="compositionally biased region" description="Pro residues" evidence="1">
    <location>
        <begin position="17"/>
        <end position="27"/>
    </location>
</feature>